<evidence type="ECO:0000313" key="3">
    <source>
        <dbReference type="Proteomes" id="UP001227101"/>
    </source>
</evidence>
<proteinExistence type="predicted"/>
<dbReference type="Proteomes" id="UP001227101">
    <property type="component" value="Chromosome"/>
</dbReference>
<accession>A0ABY8XP37</accession>
<protein>
    <submittedName>
        <fullName evidence="2">Uncharacterized protein</fullName>
    </submittedName>
</protein>
<evidence type="ECO:0000256" key="1">
    <source>
        <dbReference type="SAM" id="MobiDB-lite"/>
    </source>
</evidence>
<feature type="compositionally biased region" description="Polar residues" evidence="1">
    <location>
        <begin position="78"/>
        <end position="96"/>
    </location>
</feature>
<evidence type="ECO:0000313" key="2">
    <source>
        <dbReference type="EMBL" id="WIV57435.1"/>
    </source>
</evidence>
<sequence>MSMEPSPVLSARARAERIKLSLSTAYEELAQAFAEEDWRTLGYASWDEYREQEFGDVLTKIRDVHTRTAVHRALSDAGMSQRQIARSTGSSQSTVSRDLHDDGDDSCESLPEGIADEVRHYEETTRERTFIIEMQQVRSSAHSVRVSLGRAIEAMNDEGIPVITTEYLNEAITALEDVTAVLERLRVMREVMA</sequence>
<name>A0ABY8XP37_9PSEU</name>
<keyword evidence="3" id="KW-1185">Reference proteome</keyword>
<dbReference type="EMBL" id="CP127173">
    <property type="protein sequence ID" value="WIV57435.1"/>
    <property type="molecule type" value="Genomic_DNA"/>
</dbReference>
<organism evidence="2 3">
    <name type="scientific">Amycolatopsis nalaikhensis</name>
    <dbReference type="NCBI Taxonomy" id="715472"/>
    <lineage>
        <taxon>Bacteria</taxon>
        <taxon>Bacillati</taxon>
        <taxon>Actinomycetota</taxon>
        <taxon>Actinomycetes</taxon>
        <taxon>Pseudonocardiales</taxon>
        <taxon>Pseudonocardiaceae</taxon>
        <taxon>Amycolatopsis</taxon>
    </lineage>
</organism>
<feature type="region of interest" description="Disordered" evidence="1">
    <location>
        <begin position="73"/>
        <end position="110"/>
    </location>
</feature>
<dbReference type="RefSeq" id="WP_285454705.1">
    <property type="nucleotide sequence ID" value="NZ_CP127173.1"/>
</dbReference>
<gene>
    <name evidence="2" type="ORF">QP939_01710</name>
</gene>
<reference evidence="2 3" key="1">
    <citation type="submission" date="2023-06" db="EMBL/GenBank/DDBJ databases">
        <authorList>
            <person name="Oyuntsetseg B."/>
            <person name="Kim S.B."/>
        </authorList>
    </citation>
    <scope>NUCLEOTIDE SEQUENCE [LARGE SCALE GENOMIC DNA]</scope>
    <source>
        <strain evidence="2 3">2-2</strain>
    </source>
</reference>